<dbReference type="EMBL" id="KQ964545">
    <property type="protein sequence ID" value="KXN69158.1"/>
    <property type="molecule type" value="Genomic_DNA"/>
</dbReference>
<accession>A0A137P2H3</accession>
<evidence type="ECO:0000313" key="2">
    <source>
        <dbReference type="Proteomes" id="UP000070444"/>
    </source>
</evidence>
<keyword evidence="2" id="KW-1185">Reference proteome</keyword>
<name>A0A137P2H3_CONC2</name>
<dbReference type="Proteomes" id="UP000070444">
    <property type="component" value="Unassembled WGS sequence"/>
</dbReference>
<sequence length="290" mass="33831">MHRFAQNTPCFLISPGLPISVNVIDGKIVTRGSHFSSGSKFTSEKIGNLYFLKYEGNYVSFVNNNLVVVDEIFTLGDLVYIEPYFNAIFHLKYKNDCLNISMDNLVCECPIKLQWASFDAFQLYSELESCLDEYDFMSPYQCEYVSVDGINLLNNRKSFFLIANGNFNKRLNYNENEYGFQFCDISYNGRTELKFSEIDGEISIYSEEFGYLQIGYEEDNQVFCPAFSRNHFEFPITLERARHFTTYYLKYEYCYIQLIEREGVTCGTLTNDKDEASVFQAISDYLPEYF</sequence>
<evidence type="ECO:0000313" key="1">
    <source>
        <dbReference type="EMBL" id="KXN69158.1"/>
    </source>
</evidence>
<reference evidence="1 2" key="1">
    <citation type="journal article" date="2015" name="Genome Biol. Evol.">
        <title>Phylogenomic analyses indicate that early fungi evolved digesting cell walls of algal ancestors of land plants.</title>
        <authorList>
            <person name="Chang Y."/>
            <person name="Wang S."/>
            <person name="Sekimoto S."/>
            <person name="Aerts A.L."/>
            <person name="Choi C."/>
            <person name="Clum A."/>
            <person name="LaButti K.M."/>
            <person name="Lindquist E.A."/>
            <person name="Yee Ngan C."/>
            <person name="Ohm R.A."/>
            <person name="Salamov A.A."/>
            <person name="Grigoriev I.V."/>
            <person name="Spatafora J.W."/>
            <person name="Berbee M.L."/>
        </authorList>
    </citation>
    <scope>NUCLEOTIDE SEQUENCE [LARGE SCALE GENOMIC DNA]</scope>
    <source>
        <strain evidence="1 2">NRRL 28638</strain>
    </source>
</reference>
<proteinExistence type="predicted"/>
<protein>
    <submittedName>
        <fullName evidence="1">Uncharacterized protein</fullName>
    </submittedName>
</protein>
<organism evidence="1 2">
    <name type="scientific">Conidiobolus coronatus (strain ATCC 28846 / CBS 209.66 / NRRL 28638)</name>
    <name type="common">Delacroixia coronata</name>
    <dbReference type="NCBI Taxonomy" id="796925"/>
    <lineage>
        <taxon>Eukaryota</taxon>
        <taxon>Fungi</taxon>
        <taxon>Fungi incertae sedis</taxon>
        <taxon>Zoopagomycota</taxon>
        <taxon>Entomophthoromycotina</taxon>
        <taxon>Entomophthoromycetes</taxon>
        <taxon>Entomophthorales</taxon>
        <taxon>Ancylistaceae</taxon>
        <taxon>Conidiobolus</taxon>
    </lineage>
</organism>
<dbReference type="AlphaFoldDB" id="A0A137P2H3"/>
<gene>
    <name evidence="1" type="ORF">CONCODRAFT_71686</name>
</gene>